<gene>
    <name evidence="1" type="ORF">Pcinc_017023</name>
</gene>
<protein>
    <submittedName>
        <fullName evidence="1">Uncharacterized protein</fullName>
    </submittedName>
</protein>
<dbReference type="AlphaFoldDB" id="A0AAE1KQG8"/>
<name>A0AAE1KQG8_PETCI</name>
<accession>A0AAE1KQG8</accession>
<organism evidence="1 2">
    <name type="scientific">Petrolisthes cinctipes</name>
    <name type="common">Flat porcelain crab</name>
    <dbReference type="NCBI Taxonomy" id="88211"/>
    <lineage>
        <taxon>Eukaryota</taxon>
        <taxon>Metazoa</taxon>
        <taxon>Ecdysozoa</taxon>
        <taxon>Arthropoda</taxon>
        <taxon>Crustacea</taxon>
        <taxon>Multicrustacea</taxon>
        <taxon>Malacostraca</taxon>
        <taxon>Eumalacostraca</taxon>
        <taxon>Eucarida</taxon>
        <taxon>Decapoda</taxon>
        <taxon>Pleocyemata</taxon>
        <taxon>Anomura</taxon>
        <taxon>Galatheoidea</taxon>
        <taxon>Porcellanidae</taxon>
        <taxon>Petrolisthes</taxon>
    </lineage>
</organism>
<comment type="caution">
    <text evidence="1">The sequence shown here is derived from an EMBL/GenBank/DDBJ whole genome shotgun (WGS) entry which is preliminary data.</text>
</comment>
<dbReference type="EMBL" id="JAWQEG010001559">
    <property type="protein sequence ID" value="KAK3878440.1"/>
    <property type="molecule type" value="Genomic_DNA"/>
</dbReference>
<evidence type="ECO:0000313" key="1">
    <source>
        <dbReference type="EMBL" id="KAK3878440.1"/>
    </source>
</evidence>
<reference evidence="1" key="1">
    <citation type="submission" date="2023-10" db="EMBL/GenBank/DDBJ databases">
        <title>Genome assemblies of two species of porcelain crab, Petrolisthes cinctipes and Petrolisthes manimaculis (Anomura: Porcellanidae).</title>
        <authorList>
            <person name="Angst P."/>
        </authorList>
    </citation>
    <scope>NUCLEOTIDE SEQUENCE</scope>
    <source>
        <strain evidence="1">PB745_01</strain>
        <tissue evidence="1">Gill</tissue>
    </source>
</reference>
<keyword evidence="2" id="KW-1185">Reference proteome</keyword>
<proteinExistence type="predicted"/>
<sequence length="69" mass="7746">MAVHGLNARLATLPQKLHEARPTKQMHGLDTGIGYHLQESYKTLLDTHPPTSNQEWVNLSTIQIEVSLD</sequence>
<evidence type="ECO:0000313" key="2">
    <source>
        <dbReference type="Proteomes" id="UP001286313"/>
    </source>
</evidence>
<dbReference type="Proteomes" id="UP001286313">
    <property type="component" value="Unassembled WGS sequence"/>
</dbReference>